<dbReference type="EMBL" id="JACIFO010000013">
    <property type="protein sequence ID" value="MBB4119969.1"/>
    <property type="molecule type" value="Genomic_DNA"/>
</dbReference>
<name>A0A840ENL2_9FLAO</name>
<protein>
    <recommendedName>
        <fullName evidence="4">EF-hand domain-containing protein</fullName>
    </recommendedName>
</protein>
<evidence type="ECO:0000313" key="3">
    <source>
        <dbReference type="Proteomes" id="UP000553034"/>
    </source>
</evidence>
<organism evidence="2 3">
    <name type="scientific">Mesonia hippocampi</name>
    <dbReference type="NCBI Taxonomy" id="1628250"/>
    <lineage>
        <taxon>Bacteria</taxon>
        <taxon>Pseudomonadati</taxon>
        <taxon>Bacteroidota</taxon>
        <taxon>Flavobacteriia</taxon>
        <taxon>Flavobacteriales</taxon>
        <taxon>Flavobacteriaceae</taxon>
        <taxon>Mesonia</taxon>
    </lineage>
</organism>
<comment type="caution">
    <text evidence="2">The sequence shown here is derived from an EMBL/GenBank/DDBJ whole genome shotgun (WGS) entry which is preliminary data.</text>
</comment>
<dbReference type="PROSITE" id="PS51257">
    <property type="entry name" value="PROKAR_LIPOPROTEIN"/>
    <property type="match status" value="1"/>
</dbReference>
<gene>
    <name evidence="2" type="ORF">GGR32_002281</name>
</gene>
<feature type="signal peptide" evidence="1">
    <location>
        <begin position="1"/>
        <end position="24"/>
    </location>
</feature>
<keyword evidence="3" id="KW-1185">Reference proteome</keyword>
<evidence type="ECO:0000313" key="2">
    <source>
        <dbReference type="EMBL" id="MBB4119969.1"/>
    </source>
</evidence>
<dbReference type="RefSeq" id="WP_183478303.1">
    <property type="nucleotide sequence ID" value="NZ_JACIFO010000013.1"/>
</dbReference>
<accession>A0A840ENL2</accession>
<dbReference type="AlphaFoldDB" id="A0A840ENL2"/>
<proteinExistence type="predicted"/>
<sequence>MKTTRTLKLFTFLIIAIISAQACKAIKQDSDAIQLSIFQNGKEIPVNKPEKTVHLKKSPFSLRFFNRKYDLDNKKFYAAQIAAFTNKAEFDKITIGSSKADLAYFKPGSGMATHENSMYEALFVDKIGHHYTFYQNTNNRRLNLLDDTGELPKFEFEINALHYNHTRVNISDSNINKLYIAFLIDKNLNGIIDKGELHKLIIKLK</sequence>
<reference evidence="2 3" key="1">
    <citation type="submission" date="2020-08" db="EMBL/GenBank/DDBJ databases">
        <title>Genomic Encyclopedia of Type Strains, Phase IV (KMG-IV): sequencing the most valuable type-strain genomes for metagenomic binning, comparative biology and taxonomic classification.</title>
        <authorList>
            <person name="Goeker M."/>
        </authorList>
    </citation>
    <scope>NUCLEOTIDE SEQUENCE [LARGE SCALE GENOMIC DNA]</scope>
    <source>
        <strain evidence="2 3">DSM 29568</strain>
    </source>
</reference>
<evidence type="ECO:0008006" key="4">
    <source>
        <dbReference type="Google" id="ProtNLM"/>
    </source>
</evidence>
<evidence type="ECO:0000256" key="1">
    <source>
        <dbReference type="SAM" id="SignalP"/>
    </source>
</evidence>
<keyword evidence="1" id="KW-0732">Signal</keyword>
<dbReference type="Proteomes" id="UP000553034">
    <property type="component" value="Unassembled WGS sequence"/>
</dbReference>
<feature type="chain" id="PRO_5032816448" description="EF-hand domain-containing protein" evidence="1">
    <location>
        <begin position="25"/>
        <end position="205"/>
    </location>
</feature>